<organism evidence="1 2">
    <name type="scientific">Camellia lanceoleosa</name>
    <dbReference type="NCBI Taxonomy" id="1840588"/>
    <lineage>
        <taxon>Eukaryota</taxon>
        <taxon>Viridiplantae</taxon>
        <taxon>Streptophyta</taxon>
        <taxon>Embryophyta</taxon>
        <taxon>Tracheophyta</taxon>
        <taxon>Spermatophyta</taxon>
        <taxon>Magnoliopsida</taxon>
        <taxon>eudicotyledons</taxon>
        <taxon>Gunneridae</taxon>
        <taxon>Pentapetalae</taxon>
        <taxon>asterids</taxon>
        <taxon>Ericales</taxon>
        <taxon>Theaceae</taxon>
        <taxon>Camellia</taxon>
    </lineage>
</organism>
<evidence type="ECO:0000313" key="1">
    <source>
        <dbReference type="EMBL" id="KAI8019606.1"/>
    </source>
</evidence>
<reference evidence="1 2" key="1">
    <citation type="journal article" date="2022" name="Plant J.">
        <title>Chromosome-level genome of Camellia lanceoleosa provides a valuable resource for understanding genome evolution and self-incompatibility.</title>
        <authorList>
            <person name="Gong W."/>
            <person name="Xiao S."/>
            <person name="Wang L."/>
            <person name="Liao Z."/>
            <person name="Chang Y."/>
            <person name="Mo W."/>
            <person name="Hu G."/>
            <person name="Li W."/>
            <person name="Zhao G."/>
            <person name="Zhu H."/>
            <person name="Hu X."/>
            <person name="Ji K."/>
            <person name="Xiang X."/>
            <person name="Song Q."/>
            <person name="Yuan D."/>
            <person name="Jin S."/>
            <person name="Zhang L."/>
        </authorList>
    </citation>
    <scope>NUCLEOTIDE SEQUENCE [LARGE SCALE GENOMIC DNA]</scope>
    <source>
        <strain evidence="1">SQ_2022a</strain>
    </source>
</reference>
<keyword evidence="2" id="KW-1185">Reference proteome</keyword>
<name>A0ACC0I2B9_9ERIC</name>
<gene>
    <name evidence="1" type="ORF">LOK49_LG04G03140</name>
</gene>
<comment type="caution">
    <text evidence="1">The sequence shown here is derived from an EMBL/GenBank/DDBJ whole genome shotgun (WGS) entry which is preliminary data.</text>
</comment>
<proteinExistence type="predicted"/>
<dbReference type="Proteomes" id="UP001060215">
    <property type="component" value="Chromosome 2"/>
</dbReference>
<protein>
    <submittedName>
        <fullName evidence="1">Cyclin-D1-1</fullName>
    </submittedName>
</protein>
<accession>A0ACC0I2B9</accession>
<dbReference type="EMBL" id="CM045759">
    <property type="protein sequence ID" value="KAI8019606.1"/>
    <property type="molecule type" value="Genomic_DNA"/>
</dbReference>
<sequence length="321" mass="36635">MSVFPALHCSEAASEVVSSDDNAAGVCQCIITRSTSKLQDHGEGSIVHMFDSELDQLPEHELLRQLLKKDEIVEARLDAIDWMLKVHGYYNFKDETAYLSVNYLDRFLCSHVLPHRRGKDGCGSYYRWQLLSVACLSLAAKMEETRAPLLLDLQVLEPKFMFEPRTVQRMELFVMAKLRWRLRVITPFDFVDYFIAKLQCLNPNVDHFCCLFYRVQGLILSSCQVVDFLDYTPSTIAAAAVLCTIDEKLNDHKTIIFHEKVSKELVKRCCQLFEGHLKINMFRPAHNELNILKSIPLSPVGVIEAASAKTSEAEIEMPSKQ</sequence>
<evidence type="ECO:0000313" key="2">
    <source>
        <dbReference type="Proteomes" id="UP001060215"/>
    </source>
</evidence>